<accession>A0A451ALS7</accession>
<organism evidence="3">
    <name type="scientific">Candidatus Kentrum sp. TUN</name>
    <dbReference type="NCBI Taxonomy" id="2126343"/>
    <lineage>
        <taxon>Bacteria</taxon>
        <taxon>Pseudomonadati</taxon>
        <taxon>Pseudomonadota</taxon>
        <taxon>Gammaproteobacteria</taxon>
        <taxon>Candidatus Kentrum</taxon>
    </lineage>
</organism>
<gene>
    <name evidence="1" type="ORF">BECKTUN1418D_GA0071000_10687</name>
    <name evidence="3" type="ORF">BECKTUN1418E_GA0071001_11276</name>
    <name evidence="2" type="ORF">BECKTUN1418F_GA0071002_11475</name>
</gene>
<evidence type="ECO:0000313" key="3">
    <source>
        <dbReference type="EMBL" id="VFK66989.1"/>
    </source>
</evidence>
<protein>
    <submittedName>
        <fullName evidence="3">Uncharacterized protein</fullName>
    </submittedName>
</protein>
<proteinExistence type="predicted"/>
<sequence>MKHERENMSAFRAETERGLILSCAWVLSGFMYRKNKAEENRCMAKKQPPVGLGAKR</sequence>
<reference evidence="3" key="1">
    <citation type="submission" date="2019-02" db="EMBL/GenBank/DDBJ databases">
        <authorList>
            <person name="Gruber-Vodicka R. H."/>
            <person name="Seah K. B. B."/>
        </authorList>
    </citation>
    <scope>NUCLEOTIDE SEQUENCE</scope>
    <source>
        <strain evidence="1">BECK_BY1</strain>
        <strain evidence="3">BECK_BY2</strain>
        <strain evidence="2">BECK_BY3</strain>
    </source>
</reference>
<evidence type="ECO:0000313" key="1">
    <source>
        <dbReference type="EMBL" id="VFK57713.1"/>
    </source>
</evidence>
<dbReference type="EMBL" id="CAADFX010000068">
    <property type="protein sequence ID" value="VFK57713.1"/>
    <property type="molecule type" value="Genomic_DNA"/>
</dbReference>
<name>A0A451ALS7_9GAMM</name>
<dbReference type="EMBL" id="CAADFY010000147">
    <property type="protein sequence ID" value="VFK58568.1"/>
    <property type="molecule type" value="Genomic_DNA"/>
</dbReference>
<dbReference type="EMBL" id="CAADFV010000127">
    <property type="protein sequence ID" value="VFK66989.1"/>
    <property type="molecule type" value="Genomic_DNA"/>
</dbReference>
<dbReference type="AlphaFoldDB" id="A0A451ALS7"/>
<evidence type="ECO:0000313" key="2">
    <source>
        <dbReference type="EMBL" id="VFK58568.1"/>
    </source>
</evidence>